<dbReference type="GO" id="GO:0004674">
    <property type="term" value="F:protein serine/threonine kinase activity"/>
    <property type="evidence" value="ECO:0007669"/>
    <property type="project" value="UniProtKB-KW"/>
</dbReference>
<dbReference type="GO" id="GO:0005737">
    <property type="term" value="C:cytoplasm"/>
    <property type="evidence" value="ECO:0007669"/>
    <property type="project" value="TreeGrafter"/>
</dbReference>
<comment type="similarity">
    <text evidence="6">Belongs to the protein kinase superfamily.</text>
</comment>
<keyword evidence="1" id="KW-0808">Transferase</keyword>
<dbReference type="AlphaFoldDB" id="A0AAE0GKZ5"/>
<dbReference type="Proteomes" id="UP001190700">
    <property type="component" value="Unassembled WGS sequence"/>
</dbReference>
<dbReference type="PROSITE" id="PS50011">
    <property type="entry name" value="PROTEIN_KINASE_DOM"/>
    <property type="match status" value="1"/>
</dbReference>
<evidence type="ECO:0000256" key="6">
    <source>
        <dbReference type="RuleBase" id="RU000304"/>
    </source>
</evidence>
<evidence type="ECO:0000256" key="4">
    <source>
        <dbReference type="ARBA" id="ARBA00022840"/>
    </source>
</evidence>
<feature type="domain" description="Protein kinase" evidence="7">
    <location>
        <begin position="10"/>
        <end position="273"/>
    </location>
</feature>
<feature type="binding site" evidence="5">
    <location>
        <position position="39"/>
    </location>
    <ligand>
        <name>ATP</name>
        <dbReference type="ChEBI" id="CHEBI:30616"/>
    </ligand>
</feature>
<sequence length="366" mass="41217">MEQHNLGPEWRHVHQLGRGSFGAVQLYEHIPTQKAYAVKFVERGETIDDAVKKEVINHSMLQHNNIARFKEVILTDSVLAIVMEYASGGDLFSYVQQQRQRRLPENIARYFFQQLISGLGYMHSQQMCHRDMKLENTLLDGDPPKIKLCDFGYSKSSQWQSKAKSKVGTAAYIAPEVIVARSGSNYDGTASDVWSSGVVLHTMLMGIYPFCDLNHPNDEVSTIKRIMSFSRREIEYEPPRHVSDECKFLLSRMLTANPMERITVNDIILTPWFQTNLPREFSLQGVAPSPAESPAQPLNDVYAVLNQASVPRIQPSCSGLSDIPEMHDELEMVTDLTPTNSILGSQDFTGMASMDSLPDGFSHMTD</sequence>
<dbReference type="GO" id="GO:0035556">
    <property type="term" value="P:intracellular signal transduction"/>
    <property type="evidence" value="ECO:0007669"/>
    <property type="project" value="TreeGrafter"/>
</dbReference>
<proteinExistence type="inferred from homology"/>
<gene>
    <name evidence="8" type="ORF">CYMTET_12278</name>
</gene>
<reference evidence="8 9" key="1">
    <citation type="journal article" date="2015" name="Genome Biol. Evol.">
        <title>Comparative Genomics of a Bacterivorous Green Alga Reveals Evolutionary Causalities and Consequences of Phago-Mixotrophic Mode of Nutrition.</title>
        <authorList>
            <person name="Burns J.A."/>
            <person name="Paasch A."/>
            <person name="Narechania A."/>
            <person name="Kim E."/>
        </authorList>
    </citation>
    <scope>NUCLEOTIDE SEQUENCE [LARGE SCALE GENOMIC DNA]</scope>
    <source>
        <strain evidence="8 9">PLY_AMNH</strain>
    </source>
</reference>
<evidence type="ECO:0000256" key="1">
    <source>
        <dbReference type="ARBA" id="ARBA00022679"/>
    </source>
</evidence>
<dbReference type="PANTHER" id="PTHR24346:SF92">
    <property type="entry name" value="SNF1-RELATED PROTEIN KINASE 2.6"/>
    <property type="match status" value="1"/>
</dbReference>
<accession>A0AAE0GKZ5</accession>
<dbReference type="Pfam" id="PF00069">
    <property type="entry name" value="Pkinase"/>
    <property type="match status" value="1"/>
</dbReference>
<dbReference type="InterPro" id="IPR008271">
    <property type="entry name" value="Ser/Thr_kinase_AS"/>
</dbReference>
<comment type="caution">
    <text evidence="8">The sequence shown here is derived from an EMBL/GenBank/DDBJ whole genome shotgun (WGS) entry which is preliminary data.</text>
</comment>
<keyword evidence="3" id="KW-0418">Kinase</keyword>
<dbReference type="PANTHER" id="PTHR24346">
    <property type="entry name" value="MAP/MICROTUBULE AFFINITY-REGULATING KINASE"/>
    <property type="match status" value="1"/>
</dbReference>
<dbReference type="EMBL" id="LGRX02004639">
    <property type="protein sequence ID" value="KAK3279863.1"/>
    <property type="molecule type" value="Genomic_DNA"/>
</dbReference>
<dbReference type="GO" id="GO:0005524">
    <property type="term" value="F:ATP binding"/>
    <property type="evidence" value="ECO:0007669"/>
    <property type="project" value="UniProtKB-UniRule"/>
</dbReference>
<dbReference type="Gene3D" id="1.10.510.10">
    <property type="entry name" value="Transferase(Phosphotransferase) domain 1"/>
    <property type="match status" value="1"/>
</dbReference>
<dbReference type="CDD" id="cd14003">
    <property type="entry name" value="STKc_AMPK-like"/>
    <property type="match status" value="1"/>
</dbReference>
<evidence type="ECO:0000256" key="2">
    <source>
        <dbReference type="ARBA" id="ARBA00022741"/>
    </source>
</evidence>
<dbReference type="SUPFAM" id="SSF56112">
    <property type="entry name" value="Protein kinase-like (PK-like)"/>
    <property type="match status" value="1"/>
</dbReference>
<evidence type="ECO:0000313" key="9">
    <source>
        <dbReference type="Proteomes" id="UP001190700"/>
    </source>
</evidence>
<organism evidence="8 9">
    <name type="scientific">Cymbomonas tetramitiformis</name>
    <dbReference type="NCBI Taxonomy" id="36881"/>
    <lineage>
        <taxon>Eukaryota</taxon>
        <taxon>Viridiplantae</taxon>
        <taxon>Chlorophyta</taxon>
        <taxon>Pyramimonadophyceae</taxon>
        <taxon>Pyramimonadales</taxon>
        <taxon>Pyramimonadaceae</taxon>
        <taxon>Cymbomonas</taxon>
    </lineage>
</organism>
<evidence type="ECO:0000256" key="3">
    <source>
        <dbReference type="ARBA" id="ARBA00022777"/>
    </source>
</evidence>
<evidence type="ECO:0000256" key="5">
    <source>
        <dbReference type="PROSITE-ProRule" id="PRU10141"/>
    </source>
</evidence>
<keyword evidence="9" id="KW-1185">Reference proteome</keyword>
<dbReference type="InterPro" id="IPR017441">
    <property type="entry name" value="Protein_kinase_ATP_BS"/>
</dbReference>
<name>A0AAE0GKZ5_9CHLO</name>
<evidence type="ECO:0000313" key="8">
    <source>
        <dbReference type="EMBL" id="KAK3279863.1"/>
    </source>
</evidence>
<protein>
    <recommendedName>
        <fullName evidence="7">Protein kinase domain-containing protein</fullName>
    </recommendedName>
</protein>
<dbReference type="PROSITE" id="PS00107">
    <property type="entry name" value="PROTEIN_KINASE_ATP"/>
    <property type="match status" value="1"/>
</dbReference>
<keyword evidence="6" id="KW-0723">Serine/threonine-protein kinase</keyword>
<keyword evidence="4 5" id="KW-0067">ATP-binding</keyword>
<dbReference type="PROSITE" id="PS00108">
    <property type="entry name" value="PROTEIN_KINASE_ST"/>
    <property type="match status" value="1"/>
</dbReference>
<keyword evidence="2 5" id="KW-0547">Nucleotide-binding</keyword>
<dbReference type="InterPro" id="IPR000719">
    <property type="entry name" value="Prot_kinase_dom"/>
</dbReference>
<dbReference type="SMART" id="SM00220">
    <property type="entry name" value="S_TKc"/>
    <property type="match status" value="1"/>
</dbReference>
<evidence type="ECO:0000259" key="7">
    <source>
        <dbReference type="PROSITE" id="PS50011"/>
    </source>
</evidence>
<dbReference type="FunFam" id="1.10.510.10:FF:000571">
    <property type="entry name" value="Maternal embryonic leucine zipper kinase"/>
    <property type="match status" value="1"/>
</dbReference>
<dbReference type="InterPro" id="IPR011009">
    <property type="entry name" value="Kinase-like_dom_sf"/>
</dbReference>